<gene>
    <name evidence="2" type="ORF">CL6EHI_148090</name>
</gene>
<dbReference type="VEuPathDB" id="AmoebaDB:EHI_148090"/>
<evidence type="ECO:0000313" key="2">
    <source>
        <dbReference type="EMBL" id="GAT91647.1"/>
    </source>
</evidence>
<proteinExistence type="predicted"/>
<evidence type="ECO:0000256" key="1">
    <source>
        <dbReference type="SAM" id="Coils"/>
    </source>
</evidence>
<dbReference type="Gene3D" id="1.25.40.10">
    <property type="entry name" value="Tetratricopeptide repeat domain"/>
    <property type="match status" value="1"/>
</dbReference>
<accession>A0A5K1UY14</accession>
<sequence>MTFKPQIKIKFNRLVTECFDISSHIQKKYEIPNSYISLISKLTEQRNATLRQQPTKQLLNALIIYLTSLISIYKSAKWIGVEAIWKTKTKEFKSSLMKHELMCTLYNIGVTYCEEEDYKSSLPYLTTALDISKSINGILGPEEIDCISRTIASYSEENPRKALSLLGKSAKVLKRIGSNEKIWAKVVETIEIGRYSIIIDESWRKYAVDSLHKLIEKKGLNEFIQITLKMFCGAIGKGKGENKDWVWNETENIQCERIDIENNESEWKIKKVKEEAKEEEKKIQEEVQLIPNKINCGWTITLLLDLIKEEEIFNRVNEIEEENKRYGQGNLEKELIDKLEAIKNLTYKIQSLKQKIQSQRTGVNEISNIDKFNDWLKCGDQSVHENLKNDEMIDQKQWDQIGVTIQAYVAYQSVLEMIKDIEKTKQEIDKQRKDDQSAQQ</sequence>
<dbReference type="VEuPathDB" id="AmoebaDB:EHI7A_066250"/>
<protein>
    <submittedName>
        <fullName evidence="2">Uncharacterized protein</fullName>
    </submittedName>
</protein>
<organism evidence="2 3">
    <name type="scientific">Entamoeba histolytica</name>
    <dbReference type="NCBI Taxonomy" id="5759"/>
    <lineage>
        <taxon>Eukaryota</taxon>
        <taxon>Amoebozoa</taxon>
        <taxon>Evosea</taxon>
        <taxon>Archamoebae</taxon>
        <taxon>Mastigamoebida</taxon>
        <taxon>Entamoebidae</taxon>
        <taxon>Entamoeba</taxon>
    </lineage>
</organism>
<dbReference type="AlphaFoldDB" id="A0A5K1UY14"/>
<dbReference type="InterPro" id="IPR011990">
    <property type="entry name" value="TPR-like_helical_dom_sf"/>
</dbReference>
<dbReference type="VEuPathDB" id="AmoebaDB:EHI8A_068770"/>
<dbReference type="VEuPathDB" id="AmoebaDB:EHI5A_101510"/>
<dbReference type="EMBL" id="BDEQ01000001">
    <property type="protein sequence ID" value="GAT91647.1"/>
    <property type="molecule type" value="Genomic_DNA"/>
</dbReference>
<feature type="coiled-coil region" evidence="1">
    <location>
        <begin position="255"/>
        <end position="289"/>
    </location>
</feature>
<name>A0A5K1UY14_ENTHI</name>
<comment type="caution">
    <text evidence="2">The sequence shown here is derived from an EMBL/GenBank/DDBJ whole genome shotgun (WGS) entry which is preliminary data.</text>
</comment>
<dbReference type="OMA" id="FNEWLKC"/>
<keyword evidence="1" id="KW-0175">Coiled coil</keyword>
<dbReference type="VEuPathDB" id="AmoebaDB:KM1_125070"/>
<reference evidence="2 3" key="1">
    <citation type="submission" date="2016-05" db="EMBL/GenBank/DDBJ databases">
        <title>First whole genome sequencing of Entamoeba histolytica HM1:IMSS-clone-6.</title>
        <authorList>
            <person name="Mukherjee Avik.K."/>
            <person name="Izumyama S."/>
            <person name="Nakada-Tsukui K."/>
            <person name="Nozaki T."/>
        </authorList>
    </citation>
    <scope>NUCLEOTIDE SEQUENCE [LARGE SCALE GENOMIC DNA]</scope>
    <source>
        <strain evidence="2 3">HM1:IMSS clone 6</strain>
    </source>
</reference>
<evidence type="ECO:0000313" key="3">
    <source>
        <dbReference type="Proteomes" id="UP000078387"/>
    </source>
</evidence>
<dbReference type="Proteomes" id="UP000078387">
    <property type="component" value="Unassembled WGS sequence"/>
</dbReference>